<keyword evidence="3" id="KW-1185">Reference proteome</keyword>
<dbReference type="InterPro" id="IPR027417">
    <property type="entry name" value="P-loop_NTPase"/>
</dbReference>
<gene>
    <name evidence="2" type="ORF">FAZ98_33385</name>
</gene>
<reference evidence="2 3" key="1">
    <citation type="submission" date="2019-12" db="EMBL/GenBank/DDBJ databases">
        <title>Paraburkholderia acidiphila 7Q-K02 sp. nov and Paraburkholderia acidisoli DHF22 sp. nov., two strains isolated from forest soil.</title>
        <authorList>
            <person name="Gao Z."/>
            <person name="Qiu L."/>
        </authorList>
    </citation>
    <scope>NUCLEOTIDE SEQUENCE [LARGE SCALE GENOMIC DNA]</scope>
    <source>
        <strain evidence="2 3">DHF22</strain>
    </source>
</reference>
<dbReference type="Proteomes" id="UP000433577">
    <property type="component" value="Chromosome 4"/>
</dbReference>
<name>A0A7Z2GS87_9BURK</name>
<dbReference type="OrthoDB" id="238366at2"/>
<accession>A0A7Z2GS87</accession>
<feature type="domain" description="G" evidence="1">
    <location>
        <begin position="58"/>
        <end position="155"/>
    </location>
</feature>
<dbReference type="EMBL" id="CP046916">
    <property type="protein sequence ID" value="QGZ66649.1"/>
    <property type="molecule type" value="Genomic_DNA"/>
</dbReference>
<dbReference type="InterPro" id="IPR006073">
    <property type="entry name" value="GTP-bd"/>
</dbReference>
<proteinExistence type="predicted"/>
<evidence type="ECO:0000313" key="3">
    <source>
        <dbReference type="Proteomes" id="UP000433577"/>
    </source>
</evidence>
<evidence type="ECO:0000313" key="2">
    <source>
        <dbReference type="EMBL" id="QGZ66649.1"/>
    </source>
</evidence>
<dbReference type="Pfam" id="PF01926">
    <property type="entry name" value="MMR_HSR1"/>
    <property type="match status" value="1"/>
</dbReference>
<protein>
    <recommendedName>
        <fullName evidence="1">G domain-containing protein</fullName>
    </recommendedName>
</protein>
<dbReference type="AlphaFoldDB" id="A0A7Z2GS87"/>
<dbReference type="Gene3D" id="3.40.50.300">
    <property type="entry name" value="P-loop containing nucleotide triphosphate hydrolases"/>
    <property type="match status" value="1"/>
</dbReference>
<dbReference type="KEGG" id="pacs:FAZ98_33385"/>
<organism evidence="2 3">
    <name type="scientific">Paraburkholderia acidisoli</name>
    <dbReference type="NCBI Taxonomy" id="2571748"/>
    <lineage>
        <taxon>Bacteria</taxon>
        <taxon>Pseudomonadati</taxon>
        <taxon>Pseudomonadota</taxon>
        <taxon>Betaproteobacteria</taxon>
        <taxon>Burkholderiales</taxon>
        <taxon>Burkholderiaceae</taxon>
        <taxon>Paraburkholderia</taxon>
    </lineage>
</organism>
<dbReference type="SUPFAM" id="SSF52540">
    <property type="entry name" value="P-loop containing nucleoside triphosphate hydrolases"/>
    <property type="match status" value="1"/>
</dbReference>
<evidence type="ECO:0000259" key="1">
    <source>
        <dbReference type="Pfam" id="PF01926"/>
    </source>
</evidence>
<dbReference type="GO" id="GO:0005525">
    <property type="term" value="F:GTP binding"/>
    <property type="evidence" value="ECO:0007669"/>
    <property type="project" value="InterPro"/>
</dbReference>
<sequence length="441" mass="48460">MSGRRCANTAALHSSVKETAVSSEWREQAARDVLPVLPARAHDLARLHRLVSCGEPVVTVIGKYNHGKSSLLNELIGRDTFAVSDKRETVALADRLHEGVRWLDAPGLDADVGAEDDRHALQATWLQSDIRLFVHAAKEGELDARELALLHALREDGARTARQTLFVLSQVDQLASEHEREKIEQAVSAQANGLALNVVSSTRHRKGREGGKALLLEKSGFPALNAALRAALARIPQARAQETALLFGEMNGELRELRAVQAQTLERLHETREREAENFSRGLRAVIDKVSADLEAMLNALGEDHAAVPDHAKDHYGITAGKRERAHIQIAYSRACIEIDSFLAGHGVIGLPAEQQTAASSLNSVMIAVMGVSVKFRKDLRRMFGEAAGRERLHRDFTHYFERSDDRRAQAARIGEIEAALSAAEKASNALRELETRERAA</sequence>